<keyword evidence="10" id="KW-0812">Transmembrane</keyword>
<reference evidence="11" key="1">
    <citation type="journal article" date="2023" name="BMC Genomics">
        <title>Chromosome-level genome assemblies of Cutaneotrichosporon spp. (Trichosporonales, Basidiomycota) reveal imbalanced evolution between nucleotide sequences and chromosome synteny.</title>
        <authorList>
            <person name="Kobayashi Y."/>
            <person name="Kayamori A."/>
            <person name="Aoki K."/>
            <person name="Shiwa Y."/>
            <person name="Matsutani M."/>
            <person name="Fujita N."/>
            <person name="Sugita T."/>
            <person name="Iwasaki W."/>
            <person name="Tanaka N."/>
            <person name="Takashima M."/>
        </authorList>
    </citation>
    <scope>NUCLEOTIDE SEQUENCE</scope>
    <source>
        <strain evidence="11">HIS016</strain>
    </source>
</reference>
<evidence type="ECO:0000256" key="7">
    <source>
        <dbReference type="ARBA" id="ARBA00047345"/>
    </source>
</evidence>
<dbReference type="CDD" id="cd03793">
    <property type="entry name" value="GT3_GSY2-like"/>
    <property type="match status" value="1"/>
</dbReference>
<keyword evidence="12" id="KW-1185">Reference proteome</keyword>
<dbReference type="EMBL" id="BTCM01000004">
    <property type="protein sequence ID" value="GMK57816.1"/>
    <property type="molecule type" value="Genomic_DNA"/>
</dbReference>
<reference evidence="11" key="2">
    <citation type="submission" date="2023-06" db="EMBL/GenBank/DDBJ databases">
        <authorList>
            <person name="Kobayashi Y."/>
            <person name="Kayamori A."/>
            <person name="Aoki K."/>
            <person name="Shiwa Y."/>
            <person name="Fujita N."/>
            <person name="Sugita T."/>
            <person name="Iwasaki W."/>
            <person name="Tanaka N."/>
            <person name="Takashima M."/>
        </authorList>
    </citation>
    <scope>NUCLEOTIDE SEQUENCE</scope>
    <source>
        <strain evidence="11">HIS016</strain>
    </source>
</reference>
<evidence type="ECO:0000313" key="11">
    <source>
        <dbReference type="EMBL" id="GMK57816.1"/>
    </source>
</evidence>
<proteinExistence type="inferred from homology"/>
<evidence type="ECO:0000256" key="8">
    <source>
        <dbReference type="RuleBase" id="RU363104"/>
    </source>
</evidence>
<dbReference type="Pfam" id="PF05693">
    <property type="entry name" value="Glycogen_syn"/>
    <property type="match status" value="1"/>
</dbReference>
<evidence type="ECO:0000256" key="5">
    <source>
        <dbReference type="ARBA" id="ARBA00023056"/>
    </source>
</evidence>
<dbReference type="FunFam" id="3.40.50.2000:FF:000014">
    <property type="entry name" value="Glycogen [starch] synthase"/>
    <property type="match status" value="1"/>
</dbReference>
<evidence type="ECO:0000256" key="4">
    <source>
        <dbReference type="ARBA" id="ARBA00022679"/>
    </source>
</evidence>
<feature type="region of interest" description="Disordered" evidence="9">
    <location>
        <begin position="869"/>
        <end position="944"/>
    </location>
</feature>
<dbReference type="GO" id="GO:0005978">
    <property type="term" value="P:glycogen biosynthetic process"/>
    <property type="evidence" value="ECO:0007669"/>
    <property type="project" value="UniProtKB-KW"/>
</dbReference>
<evidence type="ECO:0000256" key="9">
    <source>
        <dbReference type="SAM" id="MobiDB-lite"/>
    </source>
</evidence>
<evidence type="ECO:0000256" key="2">
    <source>
        <dbReference type="ARBA" id="ARBA00010686"/>
    </source>
</evidence>
<protein>
    <recommendedName>
        <fullName evidence="8">Glycogen [starch] synthase</fullName>
        <ecNumber evidence="8">2.4.1.11</ecNumber>
    </recommendedName>
</protein>
<evidence type="ECO:0000256" key="3">
    <source>
        <dbReference type="ARBA" id="ARBA00022676"/>
    </source>
</evidence>
<comment type="catalytic activity">
    <reaction evidence="7">
        <text>[(1-&gt;4)-alpha-D-glucosyl](n) + UDP-alpha-D-glucose = [(1-&gt;4)-alpha-D-glucosyl](n+1) + UDP + H(+)</text>
        <dbReference type="Rhea" id="RHEA:18549"/>
        <dbReference type="Rhea" id="RHEA-COMP:9584"/>
        <dbReference type="Rhea" id="RHEA-COMP:9587"/>
        <dbReference type="ChEBI" id="CHEBI:15378"/>
        <dbReference type="ChEBI" id="CHEBI:15444"/>
        <dbReference type="ChEBI" id="CHEBI:58223"/>
        <dbReference type="ChEBI" id="CHEBI:58885"/>
        <dbReference type="EC" id="2.4.1.11"/>
    </reaction>
    <physiologicalReaction direction="left-to-right" evidence="7">
        <dbReference type="Rhea" id="RHEA:18550"/>
    </physiologicalReaction>
</comment>
<dbReference type="PANTHER" id="PTHR10176:SF3">
    <property type="entry name" value="GLYCOGEN [STARCH] SYNTHASE"/>
    <property type="match status" value="1"/>
</dbReference>
<keyword evidence="5 8" id="KW-0320">Glycogen biosynthesis</keyword>
<dbReference type="InterPro" id="IPR008631">
    <property type="entry name" value="Glycogen_synth"/>
</dbReference>
<dbReference type="Gene3D" id="3.40.50.2000">
    <property type="entry name" value="Glycogen Phosphorylase B"/>
    <property type="match status" value="2"/>
</dbReference>
<comment type="function">
    <text evidence="8">Transfers the glycosyl residue from UDP-Glc to the non-reducing end of alpha-1,4-glucan.</text>
</comment>
<feature type="compositionally biased region" description="Polar residues" evidence="9">
    <location>
        <begin position="908"/>
        <end position="917"/>
    </location>
</feature>
<comment type="similarity">
    <text evidence="2 8">Belongs to the glycosyltransferase 3 family.</text>
</comment>
<comment type="function">
    <text evidence="6">Glycogen synthase participates in the glycogen biosynthetic process along with glycogenin and glycogen branching enzyme. Extends the primer composed of a few glucose units formed by glycogenin by adding new glucose units to it. In this context, glycogen synthase transfers the glycosyl residue from UDP-Glc to the non-reducing end of alpha-1,4-glucan.</text>
</comment>
<dbReference type="Gene3D" id="6.10.260.10">
    <property type="match status" value="1"/>
</dbReference>
<keyword evidence="10" id="KW-0472">Membrane</keyword>
<evidence type="ECO:0000256" key="10">
    <source>
        <dbReference type="SAM" id="Phobius"/>
    </source>
</evidence>
<evidence type="ECO:0000313" key="12">
    <source>
        <dbReference type="Proteomes" id="UP001222932"/>
    </source>
</evidence>
<accession>A0AAD3YC89</accession>
<comment type="caution">
    <text evidence="11">The sequence shown here is derived from an EMBL/GenBank/DDBJ whole genome shotgun (WGS) entry which is preliminary data.</text>
</comment>
<comment type="pathway">
    <text evidence="1 8">Glycan biosynthesis; glycogen biosynthesis.</text>
</comment>
<keyword evidence="3 8" id="KW-0328">Glycosyltransferase</keyword>
<keyword evidence="10" id="KW-1133">Transmembrane helix</keyword>
<feature type="compositionally biased region" description="Basic and acidic residues" evidence="9">
    <location>
        <begin position="929"/>
        <end position="944"/>
    </location>
</feature>
<dbReference type="SUPFAM" id="SSF53756">
    <property type="entry name" value="UDP-Glycosyltransferase/glycogen phosphorylase"/>
    <property type="match status" value="2"/>
</dbReference>
<organism evidence="11 12">
    <name type="scientific">Cutaneotrichosporon spelunceum</name>
    <dbReference type="NCBI Taxonomy" id="1672016"/>
    <lineage>
        <taxon>Eukaryota</taxon>
        <taxon>Fungi</taxon>
        <taxon>Dikarya</taxon>
        <taxon>Basidiomycota</taxon>
        <taxon>Agaricomycotina</taxon>
        <taxon>Tremellomycetes</taxon>
        <taxon>Trichosporonales</taxon>
        <taxon>Trichosporonaceae</taxon>
        <taxon>Cutaneotrichosporon</taxon>
    </lineage>
</organism>
<dbReference type="AlphaFoldDB" id="A0AAD3YC89"/>
<dbReference type="FunFam" id="3.40.50.2000:FF:000045">
    <property type="entry name" value="Glycogen [starch] synthase"/>
    <property type="match status" value="1"/>
</dbReference>
<evidence type="ECO:0000256" key="1">
    <source>
        <dbReference type="ARBA" id="ARBA00004964"/>
    </source>
</evidence>
<dbReference type="GO" id="GO:0005737">
    <property type="term" value="C:cytoplasm"/>
    <property type="evidence" value="ECO:0007669"/>
    <property type="project" value="TreeGrafter"/>
</dbReference>
<dbReference type="EC" id="2.4.1.11" evidence="8"/>
<keyword evidence="4 8" id="KW-0808">Transferase</keyword>
<dbReference type="PANTHER" id="PTHR10176">
    <property type="entry name" value="GLYCOGEN SYNTHASE"/>
    <property type="match status" value="1"/>
</dbReference>
<evidence type="ECO:0000256" key="6">
    <source>
        <dbReference type="ARBA" id="ARBA00043883"/>
    </source>
</evidence>
<name>A0AAD3YC89_9TREE</name>
<gene>
    <name evidence="11" type="primary">GSY1</name>
    <name evidence="11" type="ORF">CspeluHIS016_0406500</name>
</gene>
<dbReference type="GO" id="GO:0004373">
    <property type="term" value="F:alpha-1,4-glucan glucosyltransferase (UDP-glucose donor) activity"/>
    <property type="evidence" value="ECO:0007669"/>
    <property type="project" value="UniProtKB-EC"/>
</dbReference>
<sequence length="944" mass="106137">MHCLRHLAILFVLVPFPSTSPYLLLLVAMVAYMAVRPCGYCLATLAVVFFSTSPSSPFLAALGPESEPALAPLPNPNRHLSSPIPDRGAFFLNGGRIFDPILEGYAAMQKVWESQEAPKERPLTAPTEPLPKWYHDMRLGGVGLVLDFGWRRTDEGLAWELAQQKRAAEMARYRGAERQRPAEEASANSVRRSVLEHLSLSSLATSPPTPATMAVQRNVHQPLLFECAWEVANKVGGIYTVIKTKVPVTVKEYGDRYTLIGPLSYKTAPVEVESMEPEPGSPMEGTLKAMREQGVKYVYGRWLIEGAPKVLLFDTASCYHRMDEWKGDLWNVAGIPTPPTDHETNETLVFGYMVAWFLGEFSGRCLDTAIIAHFHEWQAGLAIPLCRKRKIDVTTIFTTHATLLGRYLCAGSVDFYNNLQYFDVDHEAGKRGIYHRYCIERSAAHCADVFTTVSHITAYESEHLLKRKPDGVLPNGLNVVKFAAMHEFQNLHVKAKEKINDFIRGHFYGHYDFDLDNTIYMFTAGRYEFRNKGVDIFIESLARLNHRLKSMNSNMTVVAFIIMPAATNSYTIEALKGQAVTGQLKDVVKQITDRIGNRLFEHAARYDGTHGTEVPKADELMSAEDLVLLKRRVFALKRDSLPPVVTHNMQDDSNDPILNQIRRVQLFNRTSDRVKVVFHPEFLNSNNPILGLDYEEFVRGCHLGVFPSYYEPFGYTPAECTVMGIPSVTTNLSGFGCFMEDLLESPSDYGCYIVDRRGQGVDDSVEELTNVLTQFTTKSRRQRINQRNRTERLSELLDWKSLGLEYAKARQLALRRAYPDSFNDDEPEFTGVQRVGAFSEPGSPRYRSGMMTPGDYATLTEEMEHLNTSDYKGGKQPWHWNKGDSDDDDGEGYNFPIAGLKPRGRSDSLASAISGTMTPGGRHHLNAQDLEHADKKLESHSNGN</sequence>
<dbReference type="Proteomes" id="UP001222932">
    <property type="component" value="Unassembled WGS sequence"/>
</dbReference>
<feature type="transmembrane region" description="Helical" evidence="10">
    <location>
        <begin position="7"/>
        <end position="35"/>
    </location>
</feature>